<sequence>MKKSILIFPILFLLLPFLGKSEDNENSIESIYVLYYNYSFNSPVDIDCDCLRKRMIGPFIDITDSGLIEYPDSMGIVDTLLIDPKLLREVHDELKKLTPNANPYPPDTRASYTLRYKDGSEEKICMGEYDHFWFRGRSYTNNRLLYLLRKSIDYYRIVWEPMLDGLEELNDTTFEREPVVGKHGMVY</sequence>
<proteinExistence type="predicted"/>
<protein>
    <submittedName>
        <fullName evidence="1">Uncharacterized protein</fullName>
    </submittedName>
</protein>
<gene>
    <name evidence="1" type="ORF">HMPREF9448_00755</name>
</gene>
<name>K0XC26_9BACT</name>
<dbReference type="RefSeq" id="WP_008861249.1">
    <property type="nucleotide sequence ID" value="NZ_JH815203.1"/>
</dbReference>
<dbReference type="AlphaFoldDB" id="K0XC26"/>
<evidence type="ECO:0000313" key="2">
    <source>
        <dbReference type="Proteomes" id="UP000006044"/>
    </source>
</evidence>
<organism evidence="1 2">
    <name type="scientific">Barnesiella intestinihominis YIT 11860</name>
    <dbReference type="NCBI Taxonomy" id="742726"/>
    <lineage>
        <taxon>Bacteria</taxon>
        <taxon>Pseudomonadati</taxon>
        <taxon>Bacteroidota</taxon>
        <taxon>Bacteroidia</taxon>
        <taxon>Bacteroidales</taxon>
        <taxon>Barnesiellaceae</taxon>
        <taxon>Barnesiella</taxon>
    </lineage>
</organism>
<dbReference type="EMBL" id="ADLE01000006">
    <property type="protein sequence ID" value="EJZ65374.1"/>
    <property type="molecule type" value="Genomic_DNA"/>
</dbReference>
<comment type="caution">
    <text evidence="1">The sequence shown here is derived from an EMBL/GenBank/DDBJ whole genome shotgun (WGS) entry which is preliminary data.</text>
</comment>
<dbReference type="STRING" id="742726.HMPREF9448_00755"/>
<dbReference type="GeneID" id="77848077"/>
<reference evidence="1 2" key="1">
    <citation type="submission" date="2012-08" db="EMBL/GenBank/DDBJ databases">
        <title>The Genome Sequence of Barnesiella intestinihominis YIT 11860.</title>
        <authorList>
            <consortium name="The Broad Institute Genome Sequencing Platform"/>
            <person name="Earl A."/>
            <person name="Ward D."/>
            <person name="Feldgarden M."/>
            <person name="Gevers D."/>
            <person name="Morotomi M."/>
            <person name="Walker B."/>
            <person name="Young S.K."/>
            <person name="Zeng Q."/>
            <person name="Gargeya S."/>
            <person name="Fitzgerald M."/>
            <person name="Haas B."/>
            <person name="Abouelleil A."/>
            <person name="Alvarado L."/>
            <person name="Arachchi H.M."/>
            <person name="Berlin A.M."/>
            <person name="Chapman S.B."/>
            <person name="Goldberg J."/>
            <person name="Griggs A."/>
            <person name="Gujja S."/>
            <person name="Hansen M."/>
            <person name="Howarth C."/>
            <person name="Imamovic A."/>
            <person name="Larimer J."/>
            <person name="McCowen C."/>
            <person name="Montmayeur A."/>
            <person name="Murphy C."/>
            <person name="Neiman D."/>
            <person name="Pearson M."/>
            <person name="Priest M."/>
            <person name="Roberts A."/>
            <person name="Saif S."/>
            <person name="Shea T."/>
            <person name="Sisk P."/>
            <person name="Sykes S."/>
            <person name="Wortman J."/>
            <person name="Nusbaum C."/>
            <person name="Birren B."/>
        </authorList>
    </citation>
    <scope>NUCLEOTIDE SEQUENCE [LARGE SCALE GENOMIC DNA]</scope>
    <source>
        <strain evidence="1 2">YIT 11860</strain>
    </source>
</reference>
<keyword evidence="2" id="KW-1185">Reference proteome</keyword>
<dbReference type="Proteomes" id="UP000006044">
    <property type="component" value="Unassembled WGS sequence"/>
</dbReference>
<evidence type="ECO:0000313" key="1">
    <source>
        <dbReference type="EMBL" id="EJZ65374.1"/>
    </source>
</evidence>
<accession>K0XC26</accession>
<dbReference type="OrthoDB" id="9891277at2"/>
<dbReference type="HOGENOM" id="CLU_1445024_0_0_10"/>